<feature type="region of interest" description="Disordered" evidence="1">
    <location>
        <begin position="1"/>
        <end position="36"/>
    </location>
</feature>
<protein>
    <submittedName>
        <fullName evidence="2">Uncharacterized protein</fullName>
    </submittedName>
</protein>
<accession>A0A8T3BV86</accession>
<evidence type="ECO:0000256" key="1">
    <source>
        <dbReference type="SAM" id="MobiDB-lite"/>
    </source>
</evidence>
<dbReference type="SMR" id="A0A8T3BV86"/>
<dbReference type="AlphaFoldDB" id="A0A8T3BV86"/>
<organism evidence="2 3">
    <name type="scientific">Dendrobium nobile</name>
    <name type="common">Orchid</name>
    <dbReference type="NCBI Taxonomy" id="94219"/>
    <lineage>
        <taxon>Eukaryota</taxon>
        <taxon>Viridiplantae</taxon>
        <taxon>Streptophyta</taxon>
        <taxon>Embryophyta</taxon>
        <taxon>Tracheophyta</taxon>
        <taxon>Spermatophyta</taxon>
        <taxon>Magnoliopsida</taxon>
        <taxon>Liliopsida</taxon>
        <taxon>Asparagales</taxon>
        <taxon>Orchidaceae</taxon>
        <taxon>Epidendroideae</taxon>
        <taxon>Malaxideae</taxon>
        <taxon>Dendrobiinae</taxon>
        <taxon>Dendrobium</taxon>
    </lineage>
</organism>
<dbReference type="EMBL" id="JAGYWB010000006">
    <property type="protein sequence ID" value="KAI0520299.1"/>
    <property type="molecule type" value="Genomic_DNA"/>
</dbReference>
<keyword evidence="3" id="KW-1185">Reference proteome</keyword>
<name>A0A8T3BV86_DENNO</name>
<reference evidence="2" key="1">
    <citation type="journal article" date="2022" name="Front. Genet.">
        <title>Chromosome-Scale Assembly of the Dendrobium nobile Genome Provides Insights Into the Molecular Mechanism of the Biosynthesis of the Medicinal Active Ingredient of Dendrobium.</title>
        <authorList>
            <person name="Xu Q."/>
            <person name="Niu S.-C."/>
            <person name="Li K.-L."/>
            <person name="Zheng P.-J."/>
            <person name="Zhang X.-J."/>
            <person name="Jia Y."/>
            <person name="Liu Y."/>
            <person name="Niu Y.-X."/>
            <person name="Yu L.-H."/>
            <person name="Chen D.-F."/>
            <person name="Zhang G.-Q."/>
        </authorList>
    </citation>
    <scope>NUCLEOTIDE SEQUENCE</scope>
    <source>
        <tissue evidence="2">Leaf</tissue>
    </source>
</reference>
<gene>
    <name evidence="2" type="ORF">KFK09_007771</name>
</gene>
<evidence type="ECO:0000313" key="2">
    <source>
        <dbReference type="EMBL" id="KAI0520299.1"/>
    </source>
</evidence>
<evidence type="ECO:0000313" key="3">
    <source>
        <dbReference type="Proteomes" id="UP000829196"/>
    </source>
</evidence>
<dbReference type="Proteomes" id="UP000829196">
    <property type="component" value="Unassembled WGS sequence"/>
</dbReference>
<comment type="caution">
    <text evidence="2">The sequence shown here is derived from an EMBL/GenBank/DDBJ whole genome shotgun (WGS) entry which is preliminary data.</text>
</comment>
<proteinExistence type="predicted"/>
<sequence length="63" mass="6706">MPPTSLGYVVTSSSSEPDAAGELGGSSEGSSAPLMGPKKNLIHYIRKILMIIGRELFSERVQN</sequence>